<dbReference type="AlphaFoldDB" id="A0AAD9HBU5"/>
<comment type="caution">
    <text evidence="1">The sequence shown here is derived from an EMBL/GenBank/DDBJ whole genome shotgun (WGS) entry which is preliminary data.</text>
</comment>
<reference evidence="1" key="1">
    <citation type="submission" date="2021-06" db="EMBL/GenBank/DDBJ databases">
        <title>Comparative genomics, transcriptomics and evolutionary studies reveal genomic signatures of adaptation to plant cell wall in hemibiotrophic fungi.</title>
        <authorList>
            <consortium name="DOE Joint Genome Institute"/>
            <person name="Baroncelli R."/>
            <person name="Diaz J.F."/>
            <person name="Benocci T."/>
            <person name="Peng M."/>
            <person name="Battaglia E."/>
            <person name="Haridas S."/>
            <person name="Andreopoulos W."/>
            <person name="Labutti K."/>
            <person name="Pangilinan J."/>
            <person name="Floch G.L."/>
            <person name="Makela M.R."/>
            <person name="Henrissat B."/>
            <person name="Grigoriev I.V."/>
            <person name="Crouch J.A."/>
            <person name="De Vries R.P."/>
            <person name="Sukno S.A."/>
            <person name="Thon M.R."/>
        </authorList>
    </citation>
    <scope>NUCLEOTIDE SEQUENCE</scope>
    <source>
        <strain evidence="1">MAFF235873</strain>
    </source>
</reference>
<proteinExistence type="predicted"/>
<protein>
    <submittedName>
        <fullName evidence="1">Uncharacterized protein</fullName>
    </submittedName>
</protein>
<gene>
    <name evidence="1" type="ORF">LX32DRAFT_655021</name>
</gene>
<keyword evidence="2" id="KW-1185">Reference proteome</keyword>
<accession>A0AAD9HBU5</accession>
<evidence type="ECO:0000313" key="1">
    <source>
        <dbReference type="EMBL" id="KAK2025973.1"/>
    </source>
</evidence>
<sequence>MYLNSGGNALFVDKSRLKRGHPRLKTPKIVGLEQAFKIPDVRQNLDSPLARFLAALFETCIEAEGSLTSVKYMVNSIINGMKNAGTLDLFRNGMPSIKQLYTKGKKLKDFTNDDKKKLHNTLTLYAIVYFRAISQDQLEGLVYGGRTIKGWERFQQHEGNITSKSTVKHAINHYETAKKFEGTRNDKGNKGDHVFVPLALVNKPDVDEAKITGIVRMLTTSDDPKKTPPFPMFGPGAIRCLIHGLNWSSPVMEIYHEEAALWTRTLVKDDKGKPHYWVFKDVDPFDLWAHARRITIRAEYKDDDGNTHMRYFRPRRAFSYYKNLGSNHGTPEEIFSLGRGWACMMSIFATFMWDWKDHPKGLKSGIINPWSTRFRSVEYDLFERKITVDAPSKRPVSRPQLLSFMETLARMKHRYGQDLIIGYPNWTPVSAGKPKVVPHYWDDGGKFWGTIREGPHCDSDWSVTNDYVLWEQ</sequence>
<name>A0AAD9HBU5_9PEZI</name>
<organism evidence="1 2">
    <name type="scientific">Colletotrichum zoysiae</name>
    <dbReference type="NCBI Taxonomy" id="1216348"/>
    <lineage>
        <taxon>Eukaryota</taxon>
        <taxon>Fungi</taxon>
        <taxon>Dikarya</taxon>
        <taxon>Ascomycota</taxon>
        <taxon>Pezizomycotina</taxon>
        <taxon>Sordariomycetes</taxon>
        <taxon>Hypocreomycetidae</taxon>
        <taxon>Glomerellales</taxon>
        <taxon>Glomerellaceae</taxon>
        <taxon>Colletotrichum</taxon>
        <taxon>Colletotrichum graminicola species complex</taxon>
    </lineage>
</organism>
<evidence type="ECO:0000313" key="2">
    <source>
        <dbReference type="Proteomes" id="UP001232148"/>
    </source>
</evidence>
<dbReference type="EMBL" id="MU842924">
    <property type="protein sequence ID" value="KAK2025973.1"/>
    <property type="molecule type" value="Genomic_DNA"/>
</dbReference>
<dbReference type="Proteomes" id="UP001232148">
    <property type="component" value="Unassembled WGS sequence"/>
</dbReference>